<gene>
    <name evidence="1" type="ORF">LTS18_011768</name>
</gene>
<comment type="caution">
    <text evidence="1">The sequence shown here is derived from an EMBL/GenBank/DDBJ whole genome shotgun (WGS) entry which is preliminary data.</text>
</comment>
<evidence type="ECO:0000313" key="2">
    <source>
        <dbReference type="Proteomes" id="UP001186974"/>
    </source>
</evidence>
<proteinExistence type="predicted"/>
<evidence type="ECO:0000313" key="1">
    <source>
        <dbReference type="EMBL" id="KAK3076872.1"/>
    </source>
</evidence>
<dbReference type="EMBL" id="JAWDJW010003453">
    <property type="protein sequence ID" value="KAK3076872.1"/>
    <property type="molecule type" value="Genomic_DNA"/>
</dbReference>
<protein>
    <submittedName>
        <fullName evidence="1">Uncharacterized protein</fullName>
    </submittedName>
</protein>
<dbReference type="Proteomes" id="UP001186974">
    <property type="component" value="Unassembled WGS sequence"/>
</dbReference>
<accession>A0ACC3DK50</accession>
<name>A0ACC3DK50_9PEZI</name>
<organism evidence="1 2">
    <name type="scientific">Coniosporium uncinatum</name>
    <dbReference type="NCBI Taxonomy" id="93489"/>
    <lineage>
        <taxon>Eukaryota</taxon>
        <taxon>Fungi</taxon>
        <taxon>Dikarya</taxon>
        <taxon>Ascomycota</taxon>
        <taxon>Pezizomycotina</taxon>
        <taxon>Dothideomycetes</taxon>
        <taxon>Dothideomycetes incertae sedis</taxon>
        <taxon>Coniosporium</taxon>
    </lineage>
</organism>
<reference evidence="1" key="1">
    <citation type="submission" date="2024-09" db="EMBL/GenBank/DDBJ databases">
        <title>Black Yeasts Isolated from many extreme environments.</title>
        <authorList>
            <person name="Coleine C."/>
            <person name="Stajich J.E."/>
            <person name="Selbmann L."/>
        </authorList>
    </citation>
    <scope>NUCLEOTIDE SEQUENCE</scope>
    <source>
        <strain evidence="1">CCFEE 5737</strain>
    </source>
</reference>
<sequence length="406" mass="45983">MPRPPRALINPNQYHAKPYDAYDPFEYVPDRRVPLIVRNLPSITPNAADYRILERINLDDVPTYFLYPASAFDDDEVPDRNDDAVLRVSLYNITDYVSQWDLEQFENEQFRREAQEMVQPKTQLNEVLKEVAVKRKGRPPKKRRLNSLVAVAEDTLVNGCHESSEQSRERIVLGTESEEWSEQESAEALDGSEERVLPPDTLRAGGLGSLAGISRRGTSVESGTARRSARRTNMPATYLELPARTRRKREDVSLRSTISESSQSERPDQPRSRSRSAHAFVSQTQAAIPRAAVALVPPKKSKRMAIMQVPEAADGDEDKEYEIETIINHQILDNVPYYFVKWVGWSEEEGSWLMESELEEGATDLLQDYQQRMDPPDRGLSEENGIDIADSENEMLEEGSDGDSGG</sequence>
<keyword evidence="2" id="KW-1185">Reference proteome</keyword>